<proteinExistence type="predicted"/>
<organism evidence="1">
    <name type="scientific">Serratia fonticola</name>
    <dbReference type="NCBI Taxonomy" id="47917"/>
    <lineage>
        <taxon>Bacteria</taxon>
        <taxon>Pseudomonadati</taxon>
        <taxon>Pseudomonadota</taxon>
        <taxon>Gammaproteobacteria</taxon>
        <taxon>Enterobacterales</taxon>
        <taxon>Yersiniaceae</taxon>
        <taxon>Serratia</taxon>
    </lineage>
</organism>
<comment type="caution">
    <text evidence="1">The sequence shown here is derived from an EMBL/GenBank/DDBJ whole genome shotgun (WGS) entry which is preliminary data.</text>
</comment>
<reference evidence="1" key="2">
    <citation type="submission" date="2019-08" db="EMBL/GenBank/DDBJ databases">
        <title>Investigation of anaerobic lignin degradation for improved lignocellulosic biofuels.</title>
        <authorList>
            <person name="Deangelis K.PhD."/>
        </authorList>
    </citation>
    <scope>NUCLEOTIDE SEQUENCE [LARGE SCALE GENOMIC DNA]</scope>
    <source>
        <strain evidence="1">128R</strain>
    </source>
</reference>
<dbReference type="AlphaFoldDB" id="A0A542BL53"/>
<reference evidence="1" key="1">
    <citation type="submission" date="2019-06" db="EMBL/GenBank/DDBJ databases">
        <authorList>
            <person name="Deangelis K."/>
            <person name="Huntemann M."/>
            <person name="Clum A."/>
            <person name="Pillay M."/>
            <person name="Palaniappan K."/>
            <person name="Varghese N."/>
            <person name="Mikhailova N."/>
            <person name="Stamatis D."/>
            <person name="Reddy T."/>
            <person name="Daum C."/>
            <person name="Shapiro N."/>
            <person name="Ivanova N."/>
            <person name="Kyrpides N."/>
            <person name="Woyke T."/>
        </authorList>
    </citation>
    <scope>NUCLEOTIDE SEQUENCE [LARGE SCALE GENOMIC DNA]</scope>
    <source>
        <strain evidence="1">128R</strain>
    </source>
</reference>
<protein>
    <submittedName>
        <fullName evidence="1">Uncharacterized protein</fullName>
    </submittedName>
</protein>
<evidence type="ECO:0000313" key="1">
    <source>
        <dbReference type="EMBL" id="TVZ68182.1"/>
    </source>
</evidence>
<sequence>MTNTTHFLTAGLIHDTECLLAILRTINDVKDPESQGFLVDAAENIGSNLLSKLQCNEAIEDAASEDGLA</sequence>
<gene>
    <name evidence="1" type="ORF">FHU10_0606</name>
</gene>
<dbReference type="OrthoDB" id="6495752at2"/>
<accession>A0A542BL53</accession>
<dbReference type="EMBL" id="VISQ01000001">
    <property type="protein sequence ID" value="TVZ68182.1"/>
    <property type="molecule type" value="Genomic_DNA"/>
</dbReference>
<name>A0A542BL53_SERFO</name>